<evidence type="ECO:0000313" key="8">
    <source>
        <dbReference type="EMBL" id="KAH6889870.1"/>
    </source>
</evidence>
<feature type="region of interest" description="Disordered" evidence="6">
    <location>
        <begin position="1"/>
        <end position="20"/>
    </location>
</feature>
<dbReference type="OrthoDB" id="4685598at2759"/>
<dbReference type="GO" id="GO:0003677">
    <property type="term" value="F:DNA binding"/>
    <property type="evidence" value="ECO:0007669"/>
    <property type="project" value="InterPro"/>
</dbReference>
<dbReference type="SUPFAM" id="SSF57701">
    <property type="entry name" value="Zn2/Cys6 DNA-binding domain"/>
    <property type="match status" value="2"/>
</dbReference>
<proteinExistence type="predicted"/>
<dbReference type="InterPro" id="IPR050815">
    <property type="entry name" value="TF_fung"/>
</dbReference>
<dbReference type="GO" id="GO:0006351">
    <property type="term" value="P:DNA-templated transcription"/>
    <property type="evidence" value="ECO:0007669"/>
    <property type="project" value="InterPro"/>
</dbReference>
<dbReference type="Pfam" id="PF00172">
    <property type="entry name" value="Zn_clus"/>
    <property type="match status" value="2"/>
</dbReference>
<reference evidence="8 9" key="1">
    <citation type="journal article" date="2021" name="Nat. Commun.">
        <title>Genetic determinants of endophytism in the Arabidopsis root mycobiome.</title>
        <authorList>
            <person name="Mesny F."/>
            <person name="Miyauchi S."/>
            <person name="Thiergart T."/>
            <person name="Pickel B."/>
            <person name="Atanasova L."/>
            <person name="Karlsson M."/>
            <person name="Huettel B."/>
            <person name="Barry K.W."/>
            <person name="Haridas S."/>
            <person name="Chen C."/>
            <person name="Bauer D."/>
            <person name="Andreopoulos W."/>
            <person name="Pangilinan J."/>
            <person name="LaButti K."/>
            <person name="Riley R."/>
            <person name="Lipzen A."/>
            <person name="Clum A."/>
            <person name="Drula E."/>
            <person name="Henrissat B."/>
            <person name="Kohler A."/>
            <person name="Grigoriev I.V."/>
            <person name="Martin F.M."/>
            <person name="Hacquard S."/>
        </authorList>
    </citation>
    <scope>NUCLEOTIDE SEQUENCE [LARGE SCALE GENOMIC DNA]</scope>
    <source>
        <strain evidence="8 9">MPI-CAGE-CH-0241</strain>
    </source>
</reference>
<evidence type="ECO:0000256" key="1">
    <source>
        <dbReference type="ARBA" id="ARBA00004123"/>
    </source>
</evidence>
<keyword evidence="2" id="KW-0479">Metal-binding</keyword>
<dbReference type="GO" id="GO:0005634">
    <property type="term" value="C:nucleus"/>
    <property type="evidence" value="ECO:0007669"/>
    <property type="project" value="UniProtKB-SubCell"/>
</dbReference>
<feature type="domain" description="Zn(2)-C6 fungal-type" evidence="7">
    <location>
        <begin position="85"/>
        <end position="114"/>
    </location>
</feature>
<evidence type="ECO:0000259" key="7">
    <source>
        <dbReference type="PROSITE" id="PS50048"/>
    </source>
</evidence>
<dbReference type="Proteomes" id="UP000777438">
    <property type="component" value="Unassembled WGS sequence"/>
</dbReference>
<dbReference type="SMART" id="SM00066">
    <property type="entry name" value="GAL4"/>
    <property type="match status" value="2"/>
</dbReference>
<evidence type="ECO:0000256" key="2">
    <source>
        <dbReference type="ARBA" id="ARBA00022723"/>
    </source>
</evidence>
<evidence type="ECO:0000256" key="5">
    <source>
        <dbReference type="ARBA" id="ARBA00023242"/>
    </source>
</evidence>
<keyword evidence="5" id="KW-0539">Nucleus</keyword>
<dbReference type="InterPro" id="IPR007219">
    <property type="entry name" value="XnlR_reg_dom"/>
</dbReference>
<name>A0A9P8W591_9HYPO</name>
<feature type="domain" description="Zn(2)-C6 fungal-type" evidence="7">
    <location>
        <begin position="22"/>
        <end position="52"/>
    </location>
</feature>
<dbReference type="Pfam" id="PF04082">
    <property type="entry name" value="Fungal_trans"/>
    <property type="match status" value="1"/>
</dbReference>
<evidence type="ECO:0000256" key="6">
    <source>
        <dbReference type="SAM" id="MobiDB-lite"/>
    </source>
</evidence>
<dbReference type="AlphaFoldDB" id="A0A9P8W591"/>
<dbReference type="InterPro" id="IPR001138">
    <property type="entry name" value="Zn2Cys6_DnaBD"/>
</dbReference>
<evidence type="ECO:0000256" key="3">
    <source>
        <dbReference type="ARBA" id="ARBA00023015"/>
    </source>
</evidence>
<dbReference type="CDD" id="cd00067">
    <property type="entry name" value="GAL4"/>
    <property type="match status" value="2"/>
</dbReference>
<keyword evidence="3" id="KW-0805">Transcription regulation</keyword>
<accession>A0A9P8W591</accession>
<dbReference type="InterPro" id="IPR036864">
    <property type="entry name" value="Zn2-C6_fun-type_DNA-bd_sf"/>
</dbReference>
<sequence length="718" mass="80754">MSPDDTSMLPQMQEAGSPKRPACRQCRARKVKCDRRDSGCVRCERLSLSCSYAAADSLVIPDDQDSSQGQGLTQAGTKRRRTVQACKSCRMTKAKCSGNYPCRRCESHGQECVFPHGRSGIPDQGSDALMSPASTRIELQESVHSPSITTVTPEVEASIARPFGLEPREAIRDHVHAYFDQGEFIDCLFLHRATVLAEWSQGTLDANLLKAICALGIRLTSSEDPASACVWIDEVQQALVTRIGDMSIPNLQALMLVIHFRSMLKFSGDVWVLLSIAARVAFTKRLNYERPAGDAVRQESLRRLMWSIYRFDRIFSGGIEDLTVCPTHRLHMRLPNSHRNFQLGLGSRMEFLRVKGDDGAEMNVLAYLMRMLDLRDAILRYTRRVILDGSSPYPSRDQLRSLDQQLMSFKDSLPEELKLDAKRLMIMCHSEDARTYIVLHTLLYLCRCDLFRFLIPGIRESVSAEALEQTPRAYIDYCQQRCLESAVWSCEFWSQIYHSETRRPVESSTLAIALYQCTKIIDHLCFLLPPEGGHSLPQLKQKLAKAVSIASTTGQKIEWIGQCITDVEKLIPRLGMRPRLSDAPPRLPGIVTAQERVHRRSKHAFAPEDEEDVDPAVNPLRLNMDETWTANTSTPGGTTHSEAWPFSIADHQETAAQPGGENILGSQFFVDGAVQYDVANSGPPFEDRDARFPIDPFDFQIHAYTDADIPQFLDEIAQ</sequence>
<dbReference type="GO" id="GO:0008270">
    <property type="term" value="F:zinc ion binding"/>
    <property type="evidence" value="ECO:0007669"/>
    <property type="project" value="InterPro"/>
</dbReference>
<dbReference type="EMBL" id="JAGPYM010000010">
    <property type="protein sequence ID" value="KAH6889870.1"/>
    <property type="molecule type" value="Genomic_DNA"/>
</dbReference>
<evidence type="ECO:0000256" key="4">
    <source>
        <dbReference type="ARBA" id="ARBA00023163"/>
    </source>
</evidence>
<dbReference type="GO" id="GO:0000981">
    <property type="term" value="F:DNA-binding transcription factor activity, RNA polymerase II-specific"/>
    <property type="evidence" value="ECO:0007669"/>
    <property type="project" value="InterPro"/>
</dbReference>
<dbReference type="CDD" id="cd12148">
    <property type="entry name" value="fungal_TF_MHR"/>
    <property type="match status" value="1"/>
</dbReference>
<dbReference type="PROSITE" id="PS50048">
    <property type="entry name" value="ZN2_CY6_FUNGAL_2"/>
    <property type="match status" value="2"/>
</dbReference>
<feature type="compositionally biased region" description="Polar residues" evidence="6">
    <location>
        <begin position="1"/>
        <end position="10"/>
    </location>
</feature>
<organism evidence="8 9">
    <name type="scientific">Thelonectria olida</name>
    <dbReference type="NCBI Taxonomy" id="1576542"/>
    <lineage>
        <taxon>Eukaryota</taxon>
        <taxon>Fungi</taxon>
        <taxon>Dikarya</taxon>
        <taxon>Ascomycota</taxon>
        <taxon>Pezizomycotina</taxon>
        <taxon>Sordariomycetes</taxon>
        <taxon>Hypocreomycetidae</taxon>
        <taxon>Hypocreales</taxon>
        <taxon>Nectriaceae</taxon>
        <taxon>Thelonectria</taxon>
    </lineage>
</organism>
<dbReference type="Gene3D" id="4.10.240.10">
    <property type="entry name" value="Zn(2)-C6 fungal-type DNA-binding domain"/>
    <property type="match status" value="2"/>
</dbReference>
<dbReference type="PANTHER" id="PTHR47338">
    <property type="entry name" value="ZN(II)2CYS6 TRANSCRIPTION FACTOR (EUROFUNG)-RELATED"/>
    <property type="match status" value="1"/>
</dbReference>
<evidence type="ECO:0000313" key="9">
    <source>
        <dbReference type="Proteomes" id="UP000777438"/>
    </source>
</evidence>
<dbReference type="PANTHER" id="PTHR47338:SF7">
    <property type="entry name" value="ZN(II)2CYS6 TRANSCRIPTION FACTOR (EUROFUNG)"/>
    <property type="match status" value="1"/>
</dbReference>
<keyword evidence="9" id="KW-1185">Reference proteome</keyword>
<gene>
    <name evidence="8" type="ORF">B0T10DRAFT_42079</name>
</gene>
<keyword evidence="4" id="KW-0804">Transcription</keyword>
<comment type="subcellular location">
    <subcellularLocation>
        <location evidence="1">Nucleus</location>
    </subcellularLocation>
</comment>
<comment type="caution">
    <text evidence="8">The sequence shown here is derived from an EMBL/GenBank/DDBJ whole genome shotgun (WGS) entry which is preliminary data.</text>
</comment>
<protein>
    <recommendedName>
        <fullName evidence="7">Zn(2)-C6 fungal-type domain-containing protein</fullName>
    </recommendedName>
</protein>
<dbReference type="PROSITE" id="PS00463">
    <property type="entry name" value="ZN2_CY6_FUNGAL_1"/>
    <property type="match status" value="2"/>
</dbReference>